<evidence type="ECO:0000313" key="12">
    <source>
        <dbReference type="Proteomes" id="UP000437017"/>
    </source>
</evidence>
<feature type="domain" description="MRG" evidence="10">
    <location>
        <begin position="82"/>
        <end position="183"/>
    </location>
</feature>
<keyword evidence="6" id="KW-0804">Transcription</keyword>
<evidence type="ECO:0000256" key="4">
    <source>
        <dbReference type="ARBA" id="ARBA00022853"/>
    </source>
</evidence>
<dbReference type="PROSITE" id="PS51640">
    <property type="entry name" value="MRG"/>
    <property type="match status" value="1"/>
</dbReference>
<keyword evidence="3" id="KW-0227">DNA damage</keyword>
<dbReference type="GO" id="GO:0006281">
    <property type="term" value="P:DNA repair"/>
    <property type="evidence" value="ECO:0007669"/>
    <property type="project" value="UniProtKB-KW"/>
</dbReference>
<dbReference type="InterPro" id="IPR026541">
    <property type="entry name" value="MRG_dom"/>
</dbReference>
<dbReference type="GO" id="GO:0035267">
    <property type="term" value="C:NuA4 histone acetyltransferase complex"/>
    <property type="evidence" value="ECO:0007669"/>
    <property type="project" value="TreeGrafter"/>
</dbReference>
<gene>
    <name evidence="11" type="ORF">E2I00_001466</name>
</gene>
<dbReference type="GO" id="GO:0006355">
    <property type="term" value="P:regulation of DNA-templated transcription"/>
    <property type="evidence" value="ECO:0007669"/>
    <property type="project" value="InterPro"/>
</dbReference>
<dbReference type="OrthoDB" id="124855at2759"/>
<dbReference type="AlphaFoldDB" id="A0A6A1Q9V0"/>
<feature type="non-terminal residue" evidence="11">
    <location>
        <position position="1"/>
    </location>
</feature>
<proteinExistence type="predicted"/>
<keyword evidence="8" id="KW-0539">Nucleus</keyword>
<dbReference type="InterPro" id="IPR038217">
    <property type="entry name" value="MRG_C_sf"/>
</dbReference>
<keyword evidence="7" id="KW-0234">DNA repair</keyword>
<keyword evidence="2" id="KW-0341">Growth regulation</keyword>
<dbReference type="FunFam" id="1.10.274.30:FF:000001">
    <property type="entry name" value="Mortality factor 4-like protein 1"/>
    <property type="match status" value="1"/>
</dbReference>
<evidence type="ECO:0000259" key="10">
    <source>
        <dbReference type="Pfam" id="PF05712"/>
    </source>
</evidence>
<evidence type="ECO:0000313" key="11">
    <source>
        <dbReference type="EMBL" id="KAB0404034.1"/>
    </source>
</evidence>
<evidence type="ECO:0000256" key="8">
    <source>
        <dbReference type="ARBA" id="ARBA00023242"/>
    </source>
</evidence>
<organism evidence="11 12">
    <name type="scientific">Balaenoptera physalus</name>
    <name type="common">Fin whale</name>
    <name type="synonym">Balaena physalus</name>
    <dbReference type="NCBI Taxonomy" id="9770"/>
    <lineage>
        <taxon>Eukaryota</taxon>
        <taxon>Metazoa</taxon>
        <taxon>Chordata</taxon>
        <taxon>Craniata</taxon>
        <taxon>Vertebrata</taxon>
        <taxon>Euteleostomi</taxon>
        <taxon>Mammalia</taxon>
        <taxon>Eutheria</taxon>
        <taxon>Laurasiatheria</taxon>
        <taxon>Artiodactyla</taxon>
        <taxon>Whippomorpha</taxon>
        <taxon>Cetacea</taxon>
        <taxon>Mysticeti</taxon>
        <taxon>Balaenopteridae</taxon>
        <taxon>Balaenoptera</taxon>
    </lineage>
</organism>
<evidence type="ECO:0000256" key="6">
    <source>
        <dbReference type="ARBA" id="ARBA00023163"/>
    </source>
</evidence>
<dbReference type="Pfam" id="PF05712">
    <property type="entry name" value="MRG"/>
    <property type="match status" value="1"/>
</dbReference>
<evidence type="ECO:0000256" key="3">
    <source>
        <dbReference type="ARBA" id="ARBA00022763"/>
    </source>
</evidence>
<dbReference type="EMBL" id="SGJD01000672">
    <property type="protein sequence ID" value="KAB0404034.1"/>
    <property type="molecule type" value="Genomic_DNA"/>
</dbReference>
<dbReference type="GO" id="GO:0006325">
    <property type="term" value="P:chromatin organization"/>
    <property type="evidence" value="ECO:0007669"/>
    <property type="project" value="UniProtKB-KW"/>
</dbReference>
<accession>A0A6A1Q9V0</accession>
<sequence>QNRRGKDTLKPVQDAEQVTDGLLVSAAGFLRLFAKQKQGDQTNIKRERETDRQTGHLEFLKAIASHTMTYFEGKYFYSFIREYAVNEVVAGIKEYFNVMLGTQLLYKFERPQYAEILADHPDAPMSQVYGAPHLLRLFVRIGAMLAYTPLDEKSLALLLNYLHDFLKYLAKNSATLFSASDYEVAPPEYHRKAVGKAVRNSKTNAMSPLDGISALLRRGRDDSLGQRELEVWGSLKKFPGGNWFYAPRVKKISAARKDLETSSVQMATDAVGADELFQRDEGAGPRDVRTEPQAASTSTEQQRKMSLRMRQERQPLRHHGTEAANSDNMQKPYPNHQAFDSQFPISCKLAFLLISYDLDL</sequence>
<keyword evidence="4" id="KW-0156">Chromatin regulator</keyword>
<evidence type="ECO:0000256" key="1">
    <source>
        <dbReference type="ARBA" id="ARBA00004123"/>
    </source>
</evidence>
<dbReference type="PANTHER" id="PTHR10880:SF48">
    <property type="entry name" value="MORTALITY FACTOR 4 LIKE 2"/>
    <property type="match status" value="1"/>
</dbReference>
<feature type="compositionally biased region" description="Basic and acidic residues" evidence="9">
    <location>
        <begin position="276"/>
        <end position="290"/>
    </location>
</feature>
<dbReference type="Proteomes" id="UP000437017">
    <property type="component" value="Unassembled WGS sequence"/>
</dbReference>
<protein>
    <recommendedName>
        <fullName evidence="10">MRG domain-containing protein</fullName>
    </recommendedName>
</protein>
<keyword evidence="5" id="KW-0805">Transcription regulation</keyword>
<evidence type="ECO:0000256" key="7">
    <source>
        <dbReference type="ARBA" id="ARBA00023204"/>
    </source>
</evidence>
<comment type="subcellular location">
    <subcellularLocation>
        <location evidence="1">Nucleus</location>
    </subcellularLocation>
</comment>
<evidence type="ECO:0000256" key="2">
    <source>
        <dbReference type="ARBA" id="ARBA00022604"/>
    </source>
</evidence>
<dbReference type="Gene3D" id="1.10.274.30">
    <property type="entry name" value="MRG domain"/>
    <property type="match status" value="1"/>
</dbReference>
<evidence type="ECO:0000256" key="9">
    <source>
        <dbReference type="SAM" id="MobiDB-lite"/>
    </source>
</evidence>
<feature type="region of interest" description="Disordered" evidence="9">
    <location>
        <begin position="271"/>
        <end position="331"/>
    </location>
</feature>
<feature type="compositionally biased region" description="Basic and acidic residues" evidence="9">
    <location>
        <begin position="309"/>
        <end position="321"/>
    </location>
</feature>
<evidence type="ECO:0000256" key="5">
    <source>
        <dbReference type="ARBA" id="ARBA00023015"/>
    </source>
</evidence>
<dbReference type="InterPro" id="IPR008676">
    <property type="entry name" value="MRG"/>
</dbReference>
<name>A0A6A1Q9V0_BALPH</name>
<dbReference type="GO" id="GO:0005634">
    <property type="term" value="C:nucleus"/>
    <property type="evidence" value="ECO:0007669"/>
    <property type="project" value="UniProtKB-SubCell"/>
</dbReference>
<comment type="caution">
    <text evidence="11">The sequence shown here is derived from an EMBL/GenBank/DDBJ whole genome shotgun (WGS) entry which is preliminary data.</text>
</comment>
<reference evidence="11 12" key="1">
    <citation type="journal article" date="2019" name="PLoS ONE">
        <title>Genomic analyses reveal an absence of contemporary introgressive admixture between fin whales and blue whales, despite known hybrids.</title>
        <authorList>
            <person name="Westbury M.V."/>
            <person name="Petersen B."/>
            <person name="Lorenzen E.D."/>
        </authorList>
    </citation>
    <scope>NUCLEOTIDE SEQUENCE [LARGE SCALE GENOMIC DNA]</scope>
    <source>
        <strain evidence="11">FinWhale-01</strain>
    </source>
</reference>
<keyword evidence="12" id="KW-1185">Reference proteome</keyword>
<dbReference type="PANTHER" id="PTHR10880">
    <property type="entry name" value="MORTALITY FACTOR 4-LIKE PROTEIN"/>
    <property type="match status" value="1"/>
</dbReference>